<dbReference type="SUPFAM" id="SSF53850">
    <property type="entry name" value="Periplasmic binding protein-like II"/>
    <property type="match status" value="1"/>
</dbReference>
<dbReference type="AlphaFoldDB" id="A0A1M4TMX7"/>
<keyword evidence="2" id="KW-0805">Transcription regulation</keyword>
<dbReference type="Gene3D" id="3.40.190.290">
    <property type="match status" value="1"/>
</dbReference>
<accession>A0A1M4TMX7</accession>
<feature type="domain" description="HTH lysR-type" evidence="5">
    <location>
        <begin position="1"/>
        <end position="65"/>
    </location>
</feature>
<keyword evidence="7" id="KW-1185">Reference proteome</keyword>
<dbReference type="Gene3D" id="1.10.10.10">
    <property type="entry name" value="Winged helix-like DNA-binding domain superfamily/Winged helix DNA-binding domain"/>
    <property type="match status" value="1"/>
</dbReference>
<protein>
    <submittedName>
        <fullName evidence="6">DNA-binding transcriptional regulator, LysR family</fullName>
    </submittedName>
</protein>
<dbReference type="InterPro" id="IPR000847">
    <property type="entry name" value="LysR_HTH_N"/>
</dbReference>
<gene>
    <name evidence="6" type="ORF">SAMN02745753_00329</name>
</gene>
<dbReference type="FunFam" id="1.10.10.10:FF:000001">
    <property type="entry name" value="LysR family transcriptional regulator"/>
    <property type="match status" value="1"/>
</dbReference>
<dbReference type="CDD" id="cd08422">
    <property type="entry name" value="PBP2_CrgA_like"/>
    <property type="match status" value="1"/>
</dbReference>
<evidence type="ECO:0000313" key="6">
    <source>
        <dbReference type="EMBL" id="SHE45798.1"/>
    </source>
</evidence>
<dbReference type="GO" id="GO:0043565">
    <property type="term" value="F:sequence-specific DNA binding"/>
    <property type="evidence" value="ECO:0007669"/>
    <property type="project" value="TreeGrafter"/>
</dbReference>
<evidence type="ECO:0000256" key="4">
    <source>
        <dbReference type="ARBA" id="ARBA00023163"/>
    </source>
</evidence>
<evidence type="ECO:0000256" key="3">
    <source>
        <dbReference type="ARBA" id="ARBA00023125"/>
    </source>
</evidence>
<dbReference type="STRING" id="1122206.SAMN02745753_00329"/>
<dbReference type="PROSITE" id="PS50931">
    <property type="entry name" value="HTH_LYSR"/>
    <property type="match status" value="1"/>
</dbReference>
<dbReference type="SUPFAM" id="SSF46785">
    <property type="entry name" value="Winged helix' DNA-binding domain"/>
    <property type="match status" value="1"/>
</dbReference>
<organism evidence="6 7">
    <name type="scientific">Marinomonas polaris DSM 16579</name>
    <dbReference type="NCBI Taxonomy" id="1122206"/>
    <lineage>
        <taxon>Bacteria</taxon>
        <taxon>Pseudomonadati</taxon>
        <taxon>Pseudomonadota</taxon>
        <taxon>Gammaproteobacteria</taxon>
        <taxon>Oceanospirillales</taxon>
        <taxon>Oceanospirillaceae</taxon>
        <taxon>Marinomonas</taxon>
    </lineage>
</organism>
<evidence type="ECO:0000259" key="5">
    <source>
        <dbReference type="PROSITE" id="PS50931"/>
    </source>
</evidence>
<evidence type="ECO:0000256" key="1">
    <source>
        <dbReference type="ARBA" id="ARBA00009437"/>
    </source>
</evidence>
<dbReference type="InterPro" id="IPR036388">
    <property type="entry name" value="WH-like_DNA-bd_sf"/>
</dbReference>
<dbReference type="PANTHER" id="PTHR30537">
    <property type="entry name" value="HTH-TYPE TRANSCRIPTIONAL REGULATOR"/>
    <property type="match status" value="1"/>
</dbReference>
<dbReference type="OrthoDB" id="9815676at2"/>
<dbReference type="InterPro" id="IPR005119">
    <property type="entry name" value="LysR_subst-bd"/>
</dbReference>
<name>A0A1M4TMX7_9GAMM</name>
<evidence type="ECO:0000256" key="2">
    <source>
        <dbReference type="ARBA" id="ARBA00023015"/>
    </source>
</evidence>
<dbReference type="InterPro" id="IPR036390">
    <property type="entry name" value="WH_DNA-bd_sf"/>
</dbReference>
<keyword evidence="4" id="KW-0804">Transcription</keyword>
<proteinExistence type="inferred from homology"/>
<keyword evidence="3 6" id="KW-0238">DNA-binding</keyword>
<dbReference type="PANTHER" id="PTHR30537:SF5">
    <property type="entry name" value="HTH-TYPE TRANSCRIPTIONAL ACTIVATOR TTDR-RELATED"/>
    <property type="match status" value="1"/>
</dbReference>
<reference evidence="7" key="1">
    <citation type="submission" date="2016-11" db="EMBL/GenBank/DDBJ databases">
        <authorList>
            <person name="Varghese N."/>
            <person name="Submissions S."/>
        </authorList>
    </citation>
    <scope>NUCLEOTIDE SEQUENCE [LARGE SCALE GENOMIC DNA]</scope>
    <source>
        <strain evidence="7">DSM 16579</strain>
    </source>
</reference>
<evidence type="ECO:0000313" key="7">
    <source>
        <dbReference type="Proteomes" id="UP000184517"/>
    </source>
</evidence>
<sequence length="306" mass="34117">MDINKLIALLPDMAAFVAVVETGSFTKAALKLGVTPSGVSRQVLRMETALSAVLIERTTRRQTTTLVGMAVYEQCRQMLDSAKEAVIASENNATEATGRLRIAAPKAFAKQVLEPYLLEFMALYPGISLQVQVTDLRIDPAYQNVDLVFHVADQPYEHLVCKTIGSVRSILCASPAYLAERGLPILPDDLLEHDCLPLGFFDGDNLWSFSQGEQKLDIKVDGRYINNHSEMRLKGVKQGFGIGKFPDFVVRESLDKGEVVQVLGDWQLNSDFQGGIHMQFPAMRFMPNKMRVFIDFMVEHFVANKT</sequence>
<dbReference type="Pfam" id="PF03466">
    <property type="entry name" value="LysR_substrate"/>
    <property type="match status" value="1"/>
</dbReference>
<dbReference type="GO" id="GO:0003700">
    <property type="term" value="F:DNA-binding transcription factor activity"/>
    <property type="evidence" value="ECO:0007669"/>
    <property type="project" value="InterPro"/>
</dbReference>
<comment type="similarity">
    <text evidence="1">Belongs to the LysR transcriptional regulatory family.</text>
</comment>
<dbReference type="GO" id="GO:0006351">
    <property type="term" value="P:DNA-templated transcription"/>
    <property type="evidence" value="ECO:0007669"/>
    <property type="project" value="TreeGrafter"/>
</dbReference>
<dbReference type="RefSeq" id="WP_072837969.1">
    <property type="nucleotide sequence ID" value="NZ_FQVF01000002.1"/>
</dbReference>
<dbReference type="EMBL" id="FQVF01000002">
    <property type="protein sequence ID" value="SHE45798.1"/>
    <property type="molecule type" value="Genomic_DNA"/>
</dbReference>
<dbReference type="Pfam" id="PF00126">
    <property type="entry name" value="HTH_1"/>
    <property type="match status" value="1"/>
</dbReference>
<dbReference type="InterPro" id="IPR058163">
    <property type="entry name" value="LysR-type_TF_proteobact-type"/>
</dbReference>
<dbReference type="Proteomes" id="UP000184517">
    <property type="component" value="Unassembled WGS sequence"/>
</dbReference>